<reference evidence="7 8" key="1">
    <citation type="journal article" date="2012" name="Genome Biol.">
        <title>The genome of the polar eukaryotic microalga coccomyxa subellipsoidea reveals traits of cold adaptation.</title>
        <authorList>
            <person name="Blanc G."/>
            <person name="Agarkova I."/>
            <person name="Grimwood J."/>
            <person name="Kuo A."/>
            <person name="Brueggeman A."/>
            <person name="Dunigan D."/>
            <person name="Gurnon J."/>
            <person name="Ladunga I."/>
            <person name="Lindquist E."/>
            <person name="Lucas S."/>
            <person name="Pangilinan J."/>
            <person name="Proschold T."/>
            <person name="Salamov A."/>
            <person name="Schmutz J."/>
            <person name="Weeks D."/>
            <person name="Yamada T."/>
            <person name="Claverie J.M."/>
            <person name="Grigoriev I."/>
            <person name="Van Etten J."/>
            <person name="Lomsadze A."/>
            <person name="Borodovsky M."/>
        </authorList>
    </citation>
    <scope>NUCLEOTIDE SEQUENCE [LARGE SCALE GENOMIC DNA]</scope>
    <source>
        <strain evidence="7 8">C-169</strain>
    </source>
</reference>
<dbReference type="RefSeq" id="XP_005649619.1">
    <property type="nucleotide sequence ID" value="XM_005649562.1"/>
</dbReference>
<dbReference type="InterPro" id="IPR001608">
    <property type="entry name" value="Ala_racemase_N"/>
</dbReference>
<protein>
    <recommendedName>
        <fullName evidence="6">Alanine racemase C-terminal domain-containing protein</fullName>
    </recommendedName>
</protein>
<keyword evidence="8" id="KW-1185">Reference proteome</keyword>
<dbReference type="InterPro" id="IPR011079">
    <property type="entry name" value="Ala_racemase_C"/>
</dbReference>
<dbReference type="InterPro" id="IPR029066">
    <property type="entry name" value="PLP-binding_barrel"/>
</dbReference>
<feature type="domain" description="Alanine racemase C-terminal" evidence="6">
    <location>
        <begin position="227"/>
        <end position="340"/>
    </location>
</feature>
<dbReference type="AlphaFoldDB" id="I0Z356"/>
<dbReference type="Gene3D" id="2.40.37.10">
    <property type="entry name" value="Lyase, Ornithine Decarboxylase, Chain A, domain 1"/>
    <property type="match status" value="1"/>
</dbReference>
<dbReference type="Pfam" id="PF00842">
    <property type="entry name" value="Ala_racemase_C"/>
    <property type="match status" value="1"/>
</dbReference>
<feature type="modified residue" description="N6-(pyridoxal phosphate)lysine" evidence="4">
    <location>
        <position position="57"/>
    </location>
</feature>
<dbReference type="GO" id="GO:0030170">
    <property type="term" value="F:pyridoxal phosphate binding"/>
    <property type="evidence" value="ECO:0007669"/>
    <property type="project" value="TreeGrafter"/>
</dbReference>
<proteinExistence type="predicted"/>
<dbReference type="SUPFAM" id="SSF50621">
    <property type="entry name" value="Alanine racemase C-terminal domain-like"/>
    <property type="match status" value="1"/>
</dbReference>
<evidence type="ECO:0000313" key="7">
    <source>
        <dbReference type="EMBL" id="EIE25075.1"/>
    </source>
</evidence>
<evidence type="ECO:0000259" key="6">
    <source>
        <dbReference type="SMART" id="SM01005"/>
    </source>
</evidence>
<keyword evidence="2 4" id="KW-0663">Pyridoxal phosphate</keyword>
<dbReference type="GO" id="GO:0008784">
    <property type="term" value="F:alanine racemase activity"/>
    <property type="evidence" value="ECO:0007669"/>
    <property type="project" value="InterPro"/>
</dbReference>
<dbReference type="SUPFAM" id="SSF51419">
    <property type="entry name" value="PLP-binding barrel"/>
    <property type="match status" value="1"/>
</dbReference>
<dbReference type="GO" id="GO:0005829">
    <property type="term" value="C:cytosol"/>
    <property type="evidence" value="ECO:0007669"/>
    <property type="project" value="TreeGrafter"/>
</dbReference>
<comment type="caution">
    <text evidence="7">The sequence shown here is derived from an EMBL/GenBank/DDBJ whole genome shotgun (WGS) entry which is preliminary data.</text>
</comment>
<dbReference type="Gene3D" id="3.20.20.10">
    <property type="entry name" value="Alanine racemase"/>
    <property type="match status" value="2"/>
</dbReference>
<organism evidence="7 8">
    <name type="scientific">Coccomyxa subellipsoidea (strain C-169)</name>
    <name type="common">Green microalga</name>
    <dbReference type="NCBI Taxonomy" id="574566"/>
    <lineage>
        <taxon>Eukaryota</taxon>
        <taxon>Viridiplantae</taxon>
        <taxon>Chlorophyta</taxon>
        <taxon>core chlorophytes</taxon>
        <taxon>Trebouxiophyceae</taxon>
        <taxon>Trebouxiophyceae incertae sedis</taxon>
        <taxon>Coccomyxaceae</taxon>
        <taxon>Coccomyxa</taxon>
        <taxon>Coccomyxa subellipsoidea</taxon>
    </lineage>
</organism>
<evidence type="ECO:0000256" key="1">
    <source>
        <dbReference type="ARBA" id="ARBA00001933"/>
    </source>
</evidence>
<evidence type="ECO:0000256" key="2">
    <source>
        <dbReference type="ARBA" id="ARBA00022898"/>
    </source>
</evidence>
<sequence length="358" mass="38475">MSPTEAERFTQDLSSTGDAKYATSNSWLEVNYTQLVLNAKDVLTQVKPGAIPLAMVKGNGYGLGVVISTKAFLEGGWEEIGVGDLKEAMALRQAGITAPIQVYVEDMRFVDALCKAADAADRNKPLPVHIAVSTGAVREGVRTMEEAIRLAQSVKDCSVLQLRGIMTHHGRLEKFLPIVEAVRSNVSQDIIAHMASSTAGFRKGQEYHLDQVRIGSALYGSGPSDSAFRWLTRITGIKEVYAGDELGYSETPETKNMTIAVMDVGGIDGGDEVKQAVVRGIVVPTVGYGGMNMHMFDVSQVPNVQVDDLVLLSGCCADDGTFMDNTWSPNIRQTVERIEVRGSGGAYLAENAARLTGA</sequence>
<feature type="binding site" evidence="5">
    <location>
        <position position="138"/>
    </location>
    <ligand>
        <name>substrate</name>
    </ligand>
</feature>
<dbReference type="GeneID" id="17043078"/>
<dbReference type="EMBL" id="AGSI01000004">
    <property type="protein sequence ID" value="EIE25075.1"/>
    <property type="molecule type" value="Genomic_DNA"/>
</dbReference>
<accession>I0Z356</accession>
<evidence type="ECO:0000313" key="8">
    <source>
        <dbReference type="Proteomes" id="UP000007264"/>
    </source>
</evidence>
<dbReference type="Proteomes" id="UP000007264">
    <property type="component" value="Unassembled WGS sequence"/>
</dbReference>
<dbReference type="KEGG" id="csl:COCSUDRAFT_61318"/>
<comment type="cofactor">
    <cofactor evidence="1 4">
        <name>pyridoxal 5'-phosphate</name>
        <dbReference type="ChEBI" id="CHEBI:597326"/>
    </cofactor>
</comment>
<evidence type="ECO:0000256" key="5">
    <source>
        <dbReference type="PIRSR" id="PIRSR600821-52"/>
    </source>
</evidence>
<evidence type="ECO:0000256" key="3">
    <source>
        <dbReference type="ARBA" id="ARBA00023235"/>
    </source>
</evidence>
<dbReference type="InterPro" id="IPR009006">
    <property type="entry name" value="Ala_racemase/Decarboxylase_C"/>
</dbReference>
<dbReference type="InterPro" id="IPR000821">
    <property type="entry name" value="Ala_racemase"/>
</dbReference>
<dbReference type="PANTHER" id="PTHR30511">
    <property type="entry name" value="ALANINE RACEMASE"/>
    <property type="match status" value="1"/>
</dbReference>
<dbReference type="Pfam" id="PF01168">
    <property type="entry name" value="Ala_racemase_N"/>
    <property type="match status" value="1"/>
</dbReference>
<feature type="binding site" evidence="5">
    <location>
        <position position="291"/>
    </location>
    <ligand>
        <name>substrate</name>
    </ligand>
</feature>
<dbReference type="PANTHER" id="PTHR30511:SF0">
    <property type="entry name" value="ALANINE RACEMASE, CATABOLIC-RELATED"/>
    <property type="match status" value="1"/>
</dbReference>
<gene>
    <name evidence="7" type="ORF">COCSUDRAFT_61318</name>
</gene>
<keyword evidence="3" id="KW-0413">Isomerase</keyword>
<dbReference type="GO" id="GO:0030632">
    <property type="term" value="P:D-alanine biosynthetic process"/>
    <property type="evidence" value="ECO:0007669"/>
    <property type="project" value="TreeGrafter"/>
</dbReference>
<dbReference type="OrthoDB" id="186866at2759"/>
<evidence type="ECO:0000256" key="4">
    <source>
        <dbReference type="PIRSR" id="PIRSR600821-50"/>
    </source>
</evidence>
<name>I0Z356_COCSC</name>
<dbReference type="PRINTS" id="PR00992">
    <property type="entry name" value="ALARACEMASE"/>
</dbReference>
<dbReference type="SMART" id="SM01005">
    <property type="entry name" value="Ala_racemase_C"/>
    <property type="match status" value="1"/>
</dbReference>